<sequence length="107" mass="12118">MSDTFNALLRAQTEKDPAFAEVYERELKRIQTYDRIVNTIEEHRENLGLTKKRMAQDSGIPYSSVRRLLTSSGREVNPTVGTLADLAASVNLRLTLEPDAERLETHS</sequence>
<accession>A0A7W2EB48</accession>
<dbReference type="InterPro" id="IPR001387">
    <property type="entry name" value="Cro/C1-type_HTH"/>
</dbReference>
<dbReference type="RefSeq" id="WP_181889102.1">
    <property type="nucleotide sequence ID" value="NZ_CP170998.1"/>
</dbReference>
<keyword evidence="2" id="KW-1185">Reference proteome</keyword>
<dbReference type="CDD" id="cd00093">
    <property type="entry name" value="HTH_XRE"/>
    <property type="match status" value="1"/>
</dbReference>
<dbReference type="InterPro" id="IPR010982">
    <property type="entry name" value="Lambda_DNA-bd_dom_sf"/>
</dbReference>
<protein>
    <submittedName>
        <fullName evidence="1">Helix-turn-helix transcriptional regulator</fullName>
    </submittedName>
</protein>
<dbReference type="AlphaFoldDB" id="A0A7W2EB48"/>
<dbReference type="GO" id="GO:0003677">
    <property type="term" value="F:DNA binding"/>
    <property type="evidence" value="ECO:0007669"/>
    <property type="project" value="InterPro"/>
</dbReference>
<name>A0A7W2EB48_9CORY</name>
<dbReference type="Gene3D" id="1.10.260.40">
    <property type="entry name" value="lambda repressor-like DNA-binding domains"/>
    <property type="match status" value="1"/>
</dbReference>
<dbReference type="EMBL" id="JACDTZ010000001">
    <property type="protein sequence ID" value="MBA5244486.1"/>
    <property type="molecule type" value="Genomic_DNA"/>
</dbReference>
<organism evidence="1 2">
    <name type="scientific">Corynebacterium haemomassiliense</name>
    <dbReference type="NCBI Taxonomy" id="2754726"/>
    <lineage>
        <taxon>Bacteria</taxon>
        <taxon>Bacillati</taxon>
        <taxon>Actinomycetota</taxon>
        <taxon>Actinomycetes</taxon>
        <taxon>Mycobacteriales</taxon>
        <taxon>Corynebacteriaceae</taxon>
        <taxon>Corynebacterium</taxon>
    </lineage>
</organism>
<proteinExistence type="predicted"/>
<evidence type="ECO:0000313" key="2">
    <source>
        <dbReference type="Proteomes" id="UP000523682"/>
    </source>
</evidence>
<comment type="caution">
    <text evidence="1">The sequence shown here is derived from an EMBL/GenBank/DDBJ whole genome shotgun (WGS) entry which is preliminary data.</text>
</comment>
<evidence type="ECO:0000313" key="1">
    <source>
        <dbReference type="EMBL" id="MBA5244486.1"/>
    </source>
</evidence>
<dbReference type="Proteomes" id="UP000523682">
    <property type="component" value="Unassembled WGS sequence"/>
</dbReference>
<reference evidence="1 2" key="1">
    <citation type="submission" date="2020-07" db="EMBL/GenBank/DDBJ databases">
        <title>Draft genome and description of Corynebacterium haemomassiliense strain Marseile-Q3615 sp. nov.</title>
        <authorList>
            <person name="Boxberger M."/>
            <person name="La Scola B."/>
        </authorList>
    </citation>
    <scope>NUCLEOTIDE SEQUENCE [LARGE SCALE GENOMIC DNA]</scope>
    <source>
        <strain evidence="1 2">Marseille-Q3615</strain>
    </source>
</reference>
<gene>
    <name evidence="1" type="ORF">H0193_06650</name>
</gene>
<dbReference type="SUPFAM" id="SSF47413">
    <property type="entry name" value="lambda repressor-like DNA-binding domains"/>
    <property type="match status" value="1"/>
</dbReference>